<proteinExistence type="predicted"/>
<dbReference type="AlphaFoldDB" id="A0AAD8P2H1"/>
<gene>
    <name evidence="1" type="ORF">QVD17_11926</name>
</gene>
<reference evidence="1" key="1">
    <citation type="journal article" date="2023" name="bioRxiv">
        <title>Improved chromosome-level genome assembly for marigold (Tagetes erecta).</title>
        <authorList>
            <person name="Jiang F."/>
            <person name="Yuan L."/>
            <person name="Wang S."/>
            <person name="Wang H."/>
            <person name="Xu D."/>
            <person name="Wang A."/>
            <person name="Fan W."/>
        </authorList>
    </citation>
    <scope>NUCLEOTIDE SEQUENCE</scope>
    <source>
        <strain evidence="1">WSJ</strain>
        <tissue evidence="1">Leaf</tissue>
    </source>
</reference>
<accession>A0AAD8P2H1</accession>
<sequence>MVTGRNDDLILVDEAIQEQVPYDIVIQAENQASYHNDDLYPDMDIFQDDNVDDNDAEVFEAAKAVIQLKNIEAGDADATELAQQVILNVLESMAQEI</sequence>
<evidence type="ECO:0000313" key="1">
    <source>
        <dbReference type="EMBL" id="KAK1429709.1"/>
    </source>
</evidence>
<dbReference type="EMBL" id="JAUHHV010000003">
    <property type="protein sequence ID" value="KAK1429709.1"/>
    <property type="molecule type" value="Genomic_DNA"/>
</dbReference>
<dbReference type="Proteomes" id="UP001229421">
    <property type="component" value="Unassembled WGS sequence"/>
</dbReference>
<evidence type="ECO:0000313" key="2">
    <source>
        <dbReference type="Proteomes" id="UP001229421"/>
    </source>
</evidence>
<keyword evidence="2" id="KW-1185">Reference proteome</keyword>
<organism evidence="1 2">
    <name type="scientific">Tagetes erecta</name>
    <name type="common">African marigold</name>
    <dbReference type="NCBI Taxonomy" id="13708"/>
    <lineage>
        <taxon>Eukaryota</taxon>
        <taxon>Viridiplantae</taxon>
        <taxon>Streptophyta</taxon>
        <taxon>Embryophyta</taxon>
        <taxon>Tracheophyta</taxon>
        <taxon>Spermatophyta</taxon>
        <taxon>Magnoliopsida</taxon>
        <taxon>eudicotyledons</taxon>
        <taxon>Gunneridae</taxon>
        <taxon>Pentapetalae</taxon>
        <taxon>asterids</taxon>
        <taxon>campanulids</taxon>
        <taxon>Asterales</taxon>
        <taxon>Asteraceae</taxon>
        <taxon>Asteroideae</taxon>
        <taxon>Heliantheae alliance</taxon>
        <taxon>Tageteae</taxon>
        <taxon>Tagetes</taxon>
    </lineage>
</organism>
<comment type="caution">
    <text evidence="1">The sequence shown here is derived from an EMBL/GenBank/DDBJ whole genome shotgun (WGS) entry which is preliminary data.</text>
</comment>
<protein>
    <submittedName>
        <fullName evidence="1">Uncharacterized protein</fullName>
    </submittedName>
</protein>
<name>A0AAD8P2H1_TARER</name>